<sequence>MCCSVGFARSLGLALLPLALCCIVANLLLLFPMGETTYIKQDRLASYTWYFGGLGGGGLVMLVPAVVFISLGKCSFCWNESLMMCGSVLAAVIGLVGSCYCLVISGFTLVQGPQCFTSFGWSYPFLDQGGRYLLQPETWSRCLQPVNIVEWNVTLLCVLIGLAVLEFIICLMQLGSGLVNAVCRPFCYKQEYSLNA</sequence>
<keyword evidence="8" id="KW-1185">Reference proteome</keyword>
<feature type="transmembrane region" description="Helical" evidence="6">
    <location>
        <begin position="83"/>
        <end position="110"/>
    </location>
</feature>
<proteinExistence type="inferred from homology"/>
<evidence type="ECO:0000313" key="8">
    <source>
        <dbReference type="Proteomes" id="UP000261660"/>
    </source>
</evidence>
<dbReference type="AlphaFoldDB" id="A0A3Q3G0K3"/>
<dbReference type="STRING" id="56723.ENSLBEP00000026541"/>
<dbReference type="GO" id="GO:0016020">
    <property type="term" value="C:membrane"/>
    <property type="evidence" value="ECO:0007669"/>
    <property type="project" value="UniProtKB-SubCell"/>
</dbReference>
<name>A0A3Q3G0K3_9LABR</name>
<dbReference type="GeneTree" id="ENSGT01030000234590"/>
<evidence type="ECO:0000256" key="2">
    <source>
        <dbReference type="ARBA" id="ARBA00006193"/>
    </source>
</evidence>
<reference evidence="7" key="2">
    <citation type="submission" date="2025-09" db="UniProtKB">
        <authorList>
            <consortium name="Ensembl"/>
        </authorList>
    </citation>
    <scope>IDENTIFICATION</scope>
</reference>
<protein>
    <submittedName>
        <fullName evidence="7">Transmembrane 4 L six family member 18</fullName>
    </submittedName>
</protein>
<dbReference type="Proteomes" id="UP000261660">
    <property type="component" value="Unplaced"/>
</dbReference>
<dbReference type="CTD" id="116441"/>
<keyword evidence="4 6" id="KW-1133">Transmembrane helix</keyword>
<comment type="similarity">
    <text evidence="2">Belongs to the L6 tetraspanin family.</text>
</comment>
<organism evidence="7 8">
    <name type="scientific">Labrus bergylta</name>
    <name type="common">ballan wrasse</name>
    <dbReference type="NCBI Taxonomy" id="56723"/>
    <lineage>
        <taxon>Eukaryota</taxon>
        <taxon>Metazoa</taxon>
        <taxon>Chordata</taxon>
        <taxon>Craniata</taxon>
        <taxon>Vertebrata</taxon>
        <taxon>Euteleostomi</taxon>
        <taxon>Actinopterygii</taxon>
        <taxon>Neopterygii</taxon>
        <taxon>Teleostei</taxon>
        <taxon>Neoteleostei</taxon>
        <taxon>Acanthomorphata</taxon>
        <taxon>Eupercaria</taxon>
        <taxon>Labriformes</taxon>
        <taxon>Labridae</taxon>
        <taxon>Labrus</taxon>
    </lineage>
</organism>
<dbReference type="InParanoid" id="A0A3Q3G0K3"/>
<evidence type="ECO:0000256" key="1">
    <source>
        <dbReference type="ARBA" id="ARBA00004141"/>
    </source>
</evidence>
<dbReference type="FunCoup" id="A0A3Q3G0K3">
    <property type="interactions" value="313"/>
</dbReference>
<evidence type="ECO:0000256" key="4">
    <source>
        <dbReference type="ARBA" id="ARBA00022989"/>
    </source>
</evidence>
<dbReference type="Pfam" id="PF05805">
    <property type="entry name" value="L6_membrane"/>
    <property type="match status" value="1"/>
</dbReference>
<evidence type="ECO:0000256" key="3">
    <source>
        <dbReference type="ARBA" id="ARBA00022692"/>
    </source>
</evidence>
<dbReference type="OrthoDB" id="8697884at2759"/>
<feature type="transmembrane region" description="Helical" evidence="6">
    <location>
        <begin position="49"/>
        <end position="71"/>
    </location>
</feature>
<dbReference type="RefSeq" id="XP_020507201.1">
    <property type="nucleotide sequence ID" value="XM_020651545.3"/>
</dbReference>
<keyword evidence="3 6" id="KW-0812">Transmembrane</keyword>
<evidence type="ECO:0000256" key="5">
    <source>
        <dbReference type="ARBA" id="ARBA00023136"/>
    </source>
</evidence>
<dbReference type="GeneID" id="109997156"/>
<evidence type="ECO:0000256" key="6">
    <source>
        <dbReference type="SAM" id="Phobius"/>
    </source>
</evidence>
<evidence type="ECO:0000313" key="7">
    <source>
        <dbReference type="Ensembl" id="ENSLBEP00000026541.1"/>
    </source>
</evidence>
<reference evidence="7" key="1">
    <citation type="submission" date="2025-08" db="UniProtKB">
        <authorList>
            <consortium name="Ensembl"/>
        </authorList>
    </citation>
    <scope>IDENTIFICATION</scope>
</reference>
<dbReference type="Ensembl" id="ENSLBET00000027839.1">
    <property type="protein sequence ID" value="ENSLBEP00000026541.1"/>
    <property type="gene ID" value="ENSLBEG00000020208.1"/>
</dbReference>
<dbReference type="PANTHER" id="PTHR14198:SF18">
    <property type="entry name" value="TRANSMEMBRANE 4 L6 FAMILY MEMBER 1"/>
    <property type="match status" value="1"/>
</dbReference>
<keyword evidence="5 6" id="KW-0472">Membrane</keyword>
<dbReference type="InterPro" id="IPR008661">
    <property type="entry name" value="L6_membrane"/>
</dbReference>
<dbReference type="PANTHER" id="PTHR14198">
    <property type="entry name" value="TRANSMEMBRANE 4 L6 FAMILY MEMBER 1-RELATED"/>
    <property type="match status" value="1"/>
</dbReference>
<comment type="subcellular location">
    <subcellularLocation>
        <location evidence="1">Membrane</location>
        <topology evidence="1">Multi-pass membrane protein</topology>
    </subcellularLocation>
</comment>
<feature type="transmembrane region" description="Helical" evidence="6">
    <location>
        <begin position="7"/>
        <end position="29"/>
    </location>
</feature>
<accession>A0A3Q3G0K3</accession>
<feature type="transmembrane region" description="Helical" evidence="6">
    <location>
        <begin position="153"/>
        <end position="174"/>
    </location>
</feature>